<dbReference type="OMA" id="RMRRQFF"/>
<dbReference type="EMBL" id="MBFE02000011">
    <property type="protein sequence ID" value="MUO43341.1"/>
    <property type="molecule type" value="Genomic_DNA"/>
</dbReference>
<accession>A0A1S2DWM9</accession>
<name>A0A1S2DWM9_AGRVI</name>
<dbReference type="Proteomes" id="UP000179536">
    <property type="component" value="Unassembled WGS sequence"/>
</dbReference>
<organism evidence="3 6">
    <name type="scientific">Agrobacterium vitis</name>
    <name type="common">Rhizobium vitis</name>
    <dbReference type="NCBI Taxonomy" id="373"/>
    <lineage>
        <taxon>Bacteria</taxon>
        <taxon>Pseudomonadati</taxon>
        <taxon>Pseudomonadota</taxon>
        <taxon>Alphaproteobacteria</taxon>
        <taxon>Hyphomicrobiales</taxon>
        <taxon>Rhizobiaceae</taxon>
        <taxon>Rhizobium/Agrobacterium group</taxon>
        <taxon>Agrobacterium</taxon>
    </lineage>
</organism>
<dbReference type="RefSeq" id="WP_015917372.1">
    <property type="nucleotide sequence ID" value="NZ_AP023279.1"/>
</dbReference>
<evidence type="ECO:0000313" key="3">
    <source>
        <dbReference type="EMBL" id="MVA58031.1"/>
    </source>
</evidence>
<evidence type="ECO:0000313" key="6">
    <source>
        <dbReference type="Proteomes" id="UP000440716"/>
    </source>
</evidence>
<dbReference type="Proteomes" id="UP000440716">
    <property type="component" value="Unassembled WGS sequence"/>
</dbReference>
<evidence type="ECO:0000313" key="5">
    <source>
        <dbReference type="Proteomes" id="UP000179536"/>
    </source>
</evidence>
<gene>
    <name evidence="2" type="ORF">BBK91_008715</name>
    <name evidence="1" type="ORF">BBL17_016290</name>
    <name evidence="3" type="ORF">GOZ88_18150</name>
</gene>
<proteinExistence type="predicted"/>
<evidence type="ECO:0000313" key="1">
    <source>
        <dbReference type="EMBL" id="MUO43341.1"/>
    </source>
</evidence>
<dbReference type="EMBL" id="MBFA02000004">
    <property type="protein sequence ID" value="MUP09945.1"/>
    <property type="molecule type" value="Genomic_DNA"/>
</dbReference>
<dbReference type="Proteomes" id="UP000179454">
    <property type="component" value="Unassembled WGS sequence"/>
</dbReference>
<keyword evidence="4" id="KW-1185">Reference proteome</keyword>
<sequence length="90" mass="10296">MSHDHIAEKLIRMANQIAQFFNTQPEHERVQGVATHINKFWEPRMRRQFFEMIDAGRDGFDPLVIEAAKLIKRPVDNSAEAFGMAGQGTV</sequence>
<protein>
    <submittedName>
        <fullName evidence="3">Formate dehydrogenase</fullName>
    </submittedName>
</protein>
<reference evidence="4 5" key="1">
    <citation type="submission" date="2019-11" db="EMBL/GenBank/DDBJ databases">
        <title>Whole-genome sequencing of Allorhizobium vitis.</title>
        <authorList>
            <person name="Gan H.M."/>
            <person name="Savka M.A."/>
        </authorList>
    </citation>
    <scope>NUCLEOTIDE SEQUENCE [LARGE SCALE GENOMIC DNA]</scope>
    <source>
        <strain evidence="2 5">RF2/1</strain>
        <strain evidence="1 4">T1/7</strain>
    </source>
</reference>
<comment type="caution">
    <text evidence="3">The sequence shown here is derived from an EMBL/GenBank/DDBJ whole genome shotgun (WGS) entry which is preliminary data.</text>
</comment>
<evidence type="ECO:0000313" key="2">
    <source>
        <dbReference type="EMBL" id="MUP09945.1"/>
    </source>
</evidence>
<evidence type="ECO:0000313" key="4">
    <source>
        <dbReference type="Proteomes" id="UP000179454"/>
    </source>
</evidence>
<dbReference type="EMBL" id="WPHU01000007">
    <property type="protein sequence ID" value="MVA58031.1"/>
    <property type="molecule type" value="Genomic_DNA"/>
</dbReference>
<dbReference type="InterPro" id="IPR021074">
    <property type="entry name" value="Formate_DH_dsu"/>
</dbReference>
<dbReference type="AlphaFoldDB" id="A0A1S2DWM9"/>
<reference evidence="3 6" key="2">
    <citation type="submission" date="2019-12" db="EMBL/GenBank/DDBJ databases">
        <title>Whole-genome sequencing of Allorhizobium vitis.</title>
        <authorList>
            <person name="Gan H.M."/>
            <person name="Szegedi E."/>
            <person name="Burr T."/>
            <person name="Savka M.A."/>
        </authorList>
    </citation>
    <scope>NUCLEOTIDE SEQUENCE [LARGE SCALE GENOMIC DNA]</scope>
    <source>
        <strain evidence="3 6">CG415</strain>
    </source>
</reference>
<dbReference type="Pfam" id="PF11390">
    <property type="entry name" value="FdsD"/>
    <property type="match status" value="1"/>
</dbReference>